<evidence type="ECO:0000313" key="3">
    <source>
        <dbReference type="EMBL" id="KAF4089999.1"/>
    </source>
</evidence>
<accession>A0A7J6B6I5</accession>
<feature type="domain" description="BRCT" evidence="2">
    <location>
        <begin position="6"/>
        <end position="98"/>
    </location>
</feature>
<comment type="caution">
    <text evidence="3">The sequence shown here is derived from an EMBL/GenBank/DDBJ whole genome shotgun (WGS) entry which is preliminary data.</text>
</comment>
<keyword evidence="4" id="KW-1185">Reference proteome</keyword>
<feature type="compositionally biased region" description="Polar residues" evidence="1">
    <location>
        <begin position="347"/>
        <end position="366"/>
    </location>
</feature>
<evidence type="ECO:0000259" key="2">
    <source>
        <dbReference type="PROSITE" id="PS50172"/>
    </source>
</evidence>
<dbReference type="SMART" id="SM00292">
    <property type="entry name" value="BRCT"/>
    <property type="match status" value="2"/>
</dbReference>
<dbReference type="PROSITE" id="PS50172">
    <property type="entry name" value="BRCT"/>
    <property type="match status" value="2"/>
</dbReference>
<evidence type="ECO:0000256" key="1">
    <source>
        <dbReference type="SAM" id="MobiDB-lite"/>
    </source>
</evidence>
<feature type="region of interest" description="Disordered" evidence="1">
    <location>
        <begin position="187"/>
        <end position="214"/>
    </location>
</feature>
<feature type="compositionally biased region" description="Basic and acidic residues" evidence="1">
    <location>
        <begin position="508"/>
        <end position="518"/>
    </location>
</feature>
<feature type="region of interest" description="Disordered" evidence="1">
    <location>
        <begin position="455"/>
        <end position="541"/>
    </location>
</feature>
<evidence type="ECO:0000313" key="4">
    <source>
        <dbReference type="Proteomes" id="UP000593565"/>
    </source>
</evidence>
<dbReference type="InterPro" id="IPR001357">
    <property type="entry name" value="BRCT_dom"/>
</dbReference>
<feature type="compositionally biased region" description="Polar residues" evidence="1">
    <location>
        <begin position="187"/>
        <end position="198"/>
    </location>
</feature>
<dbReference type="SUPFAM" id="SSF52113">
    <property type="entry name" value="BRCT domain"/>
    <property type="match status" value="2"/>
</dbReference>
<protein>
    <recommendedName>
        <fullName evidence="2">BRCT domain-containing protein</fullName>
    </recommendedName>
</protein>
<dbReference type="GO" id="GO:0000278">
    <property type="term" value="P:mitotic cell cycle"/>
    <property type="evidence" value="ECO:0007669"/>
    <property type="project" value="TreeGrafter"/>
</dbReference>
<dbReference type="InterPro" id="IPR036420">
    <property type="entry name" value="BRCT_dom_sf"/>
</dbReference>
<feature type="region of interest" description="Disordered" evidence="1">
    <location>
        <begin position="229"/>
        <end position="268"/>
    </location>
</feature>
<dbReference type="PANTHER" id="PTHR14625">
    <property type="entry name" value="MICROCEPHALIN"/>
    <property type="match status" value="1"/>
</dbReference>
<organism evidence="3 4">
    <name type="scientific">Ameiurus melas</name>
    <name type="common">Black bullhead</name>
    <name type="synonym">Silurus melas</name>
    <dbReference type="NCBI Taxonomy" id="219545"/>
    <lineage>
        <taxon>Eukaryota</taxon>
        <taxon>Metazoa</taxon>
        <taxon>Chordata</taxon>
        <taxon>Craniata</taxon>
        <taxon>Vertebrata</taxon>
        <taxon>Euteleostomi</taxon>
        <taxon>Actinopterygii</taxon>
        <taxon>Neopterygii</taxon>
        <taxon>Teleostei</taxon>
        <taxon>Ostariophysi</taxon>
        <taxon>Siluriformes</taxon>
        <taxon>Ictaluridae</taxon>
        <taxon>Ameiurus</taxon>
    </lineage>
</organism>
<dbReference type="Pfam" id="PF00533">
    <property type="entry name" value="BRCT"/>
    <property type="match status" value="1"/>
</dbReference>
<feature type="compositionally biased region" description="Basic residues" evidence="1">
    <location>
        <begin position="246"/>
        <end position="256"/>
    </location>
</feature>
<feature type="compositionally biased region" description="Basic and acidic residues" evidence="1">
    <location>
        <begin position="234"/>
        <end position="244"/>
    </location>
</feature>
<feature type="domain" description="BRCT" evidence="2">
    <location>
        <begin position="563"/>
        <end position="654"/>
    </location>
</feature>
<sequence>MTSEKVPAPVLKDVVAYVDVWSASKTENYSDPFIQQLRDMGAQVCKTLNKQVTHVVFKHGHQATWNKAKKMGVKIVSVHWVARCKENVEHADEHLYPAYNEESQLSHLKKKTHRCMQPRDIPLSTPKRLKRKLDKMMEELARSSPVVTDPDTSPFIIDEENMIVYSPSSKRADTMAQRLREMRAQRENLSPTASQIQGSPMDDSIRPSLGGTPTDLNLLLMEEEVEASDCLSHTGEKDVHEQQKKLSTKKTSKRHVEKTPPDLDVGVRFSPSGVKLPVKVPQNKKRSRFCSEVTKQSSLDRYVNAVSSKKNPASPLLSGPKAGATEKPRPSLGNRKKSQISSSVSSTENGVSQIPQSTKAIKTNSDSGDRDGTRLPKFACSSKSKDLNIKIKKKQADLSGYGDHFDTRNVNDNDDGVFEDYFTSVNDAPKQKVLVVHSASDAERLPSFDLEPLIRTRRKHRSQENCSRNTKSNTLNDGGGILEESGPAEEEEFPACMGASLPVPEESIFEKPEQEPAAKKRRRRTKHNSVTLSESTYSKSTSDGLTDRCTELCSDMNTKRIVNMDKYMKKNRTLVMTSMPTEKQQTVIQVVNSLGGFTVVDAVCESTTHVVSGSPRRTLNILLGIARGCWILSFEWILWCLEHRQWVPEEPYELSDHFPAAPY</sequence>
<dbReference type="PANTHER" id="PTHR14625:SF3">
    <property type="entry name" value="MICROCEPHALIN"/>
    <property type="match status" value="1"/>
</dbReference>
<dbReference type="Proteomes" id="UP000593565">
    <property type="component" value="Unassembled WGS sequence"/>
</dbReference>
<reference evidence="3 4" key="1">
    <citation type="submission" date="2020-02" db="EMBL/GenBank/DDBJ databases">
        <title>A chromosome-scale genome assembly of the black bullhead catfish (Ameiurus melas).</title>
        <authorList>
            <person name="Wen M."/>
            <person name="Zham M."/>
            <person name="Cabau C."/>
            <person name="Klopp C."/>
            <person name="Donnadieu C."/>
            <person name="Roques C."/>
            <person name="Bouchez O."/>
            <person name="Lampietro C."/>
            <person name="Jouanno E."/>
            <person name="Herpin A."/>
            <person name="Louis A."/>
            <person name="Berthelot C."/>
            <person name="Parey E."/>
            <person name="Roest-Crollius H."/>
            <person name="Braasch I."/>
            <person name="Postlethwait J."/>
            <person name="Robinson-Rechavi M."/>
            <person name="Echchiki A."/>
            <person name="Begum T."/>
            <person name="Montfort J."/>
            <person name="Schartl M."/>
            <person name="Bobe J."/>
            <person name="Guiguen Y."/>
        </authorList>
    </citation>
    <scope>NUCLEOTIDE SEQUENCE [LARGE SCALE GENOMIC DNA]</scope>
    <source>
        <strain evidence="3">M_S1</strain>
        <tissue evidence="3">Blood</tissue>
    </source>
</reference>
<dbReference type="Gene3D" id="3.40.50.10190">
    <property type="entry name" value="BRCT domain"/>
    <property type="match status" value="2"/>
</dbReference>
<gene>
    <name evidence="3" type="ORF">AMELA_G00044690</name>
</gene>
<dbReference type="CDD" id="cd17716">
    <property type="entry name" value="BRCT_microcephalin_rpt1"/>
    <property type="match status" value="1"/>
</dbReference>
<feature type="region of interest" description="Disordered" evidence="1">
    <location>
        <begin position="307"/>
        <end position="378"/>
    </location>
</feature>
<dbReference type="AlphaFoldDB" id="A0A7J6B6I5"/>
<feature type="compositionally biased region" description="Polar residues" evidence="1">
    <location>
        <begin position="464"/>
        <end position="476"/>
    </location>
</feature>
<feature type="compositionally biased region" description="Polar residues" evidence="1">
    <location>
        <begin position="528"/>
        <end position="541"/>
    </location>
</feature>
<name>A0A7J6B6I5_AMEME</name>
<proteinExistence type="predicted"/>
<dbReference type="EMBL" id="JAAGNN010000004">
    <property type="protein sequence ID" value="KAF4089999.1"/>
    <property type="molecule type" value="Genomic_DNA"/>
</dbReference>
<dbReference type="Pfam" id="PF12738">
    <property type="entry name" value="PTCB-BRCT"/>
    <property type="match status" value="1"/>
</dbReference>
<dbReference type="InterPro" id="IPR022047">
    <property type="entry name" value="Microcephalin-like"/>
</dbReference>
<dbReference type="CDD" id="cd17736">
    <property type="entry name" value="BRCT_microcephalin_rpt2"/>
    <property type="match status" value="1"/>
</dbReference>